<accession>A0A975LD41</accession>
<dbReference type="InterPro" id="IPR009057">
    <property type="entry name" value="Homeodomain-like_sf"/>
</dbReference>
<dbReference type="AlphaFoldDB" id="A0A975LD41"/>
<dbReference type="RefSeq" id="WP_378740259.1">
    <property type="nucleotide sequence ID" value="NZ_CBDRIY010000013.1"/>
</dbReference>
<dbReference type="GO" id="GO:0003700">
    <property type="term" value="F:DNA-binding transcription factor activity"/>
    <property type="evidence" value="ECO:0007669"/>
    <property type="project" value="TreeGrafter"/>
</dbReference>
<evidence type="ECO:0000256" key="2">
    <source>
        <dbReference type="ARBA" id="ARBA00023125"/>
    </source>
</evidence>
<dbReference type="InterPro" id="IPR001647">
    <property type="entry name" value="HTH_TetR"/>
</dbReference>
<evidence type="ECO:0000259" key="5">
    <source>
        <dbReference type="PROSITE" id="PS50977"/>
    </source>
</evidence>
<gene>
    <name evidence="6" type="ORF">KGD82_12810</name>
</gene>
<dbReference type="GO" id="GO:0000976">
    <property type="term" value="F:transcription cis-regulatory region binding"/>
    <property type="evidence" value="ECO:0007669"/>
    <property type="project" value="TreeGrafter"/>
</dbReference>
<evidence type="ECO:0000313" key="6">
    <source>
        <dbReference type="EMBL" id="QVJ02957.1"/>
    </source>
</evidence>
<evidence type="ECO:0000313" key="7">
    <source>
        <dbReference type="Proteomes" id="UP000682416"/>
    </source>
</evidence>
<evidence type="ECO:0000256" key="3">
    <source>
        <dbReference type="ARBA" id="ARBA00023163"/>
    </source>
</evidence>
<dbReference type="EMBL" id="CP074402">
    <property type="protein sequence ID" value="QVJ02957.1"/>
    <property type="molecule type" value="Genomic_DNA"/>
</dbReference>
<feature type="DNA-binding region" description="H-T-H motif" evidence="4">
    <location>
        <begin position="36"/>
        <end position="55"/>
    </location>
</feature>
<keyword evidence="1" id="KW-0805">Transcription regulation</keyword>
<dbReference type="SUPFAM" id="SSF46689">
    <property type="entry name" value="Homeodomain-like"/>
    <property type="match status" value="1"/>
</dbReference>
<dbReference type="InterPro" id="IPR050109">
    <property type="entry name" value="HTH-type_TetR-like_transc_reg"/>
</dbReference>
<protein>
    <submittedName>
        <fullName evidence="6">TetR/AcrR family transcriptional regulator</fullName>
    </submittedName>
</protein>
<name>A0A975LD41_9ACTN</name>
<dbReference type="PANTHER" id="PTHR30055">
    <property type="entry name" value="HTH-TYPE TRANSCRIPTIONAL REGULATOR RUTR"/>
    <property type="match status" value="1"/>
</dbReference>
<dbReference type="SUPFAM" id="SSF48498">
    <property type="entry name" value="Tetracyclin repressor-like, C-terminal domain"/>
    <property type="match status" value="1"/>
</dbReference>
<evidence type="ECO:0000256" key="4">
    <source>
        <dbReference type="PROSITE-ProRule" id="PRU00335"/>
    </source>
</evidence>
<dbReference type="InterPro" id="IPR036271">
    <property type="entry name" value="Tet_transcr_reg_TetR-rel_C_sf"/>
</dbReference>
<keyword evidence="3" id="KW-0804">Transcription</keyword>
<dbReference type="PANTHER" id="PTHR30055:SF220">
    <property type="entry name" value="TETR-FAMILY REGULATORY PROTEIN"/>
    <property type="match status" value="1"/>
</dbReference>
<dbReference type="Pfam" id="PF16859">
    <property type="entry name" value="TetR_C_11"/>
    <property type="match status" value="1"/>
</dbReference>
<dbReference type="KEGG" id="nec:KGD82_12810"/>
<dbReference type="Proteomes" id="UP000682416">
    <property type="component" value="Chromosome"/>
</dbReference>
<proteinExistence type="predicted"/>
<keyword evidence="2 4" id="KW-0238">DNA-binding</keyword>
<evidence type="ECO:0000256" key="1">
    <source>
        <dbReference type="ARBA" id="ARBA00023015"/>
    </source>
</evidence>
<reference evidence="6" key="1">
    <citation type="submission" date="2021-05" db="EMBL/GenBank/DDBJ databases">
        <authorList>
            <person name="Kaiqin L."/>
            <person name="Jian G."/>
        </authorList>
    </citation>
    <scope>NUCLEOTIDE SEQUENCE</scope>
    <source>
        <strain evidence="6">HDS5</strain>
    </source>
</reference>
<dbReference type="PROSITE" id="PS50977">
    <property type="entry name" value="HTH_TETR_2"/>
    <property type="match status" value="1"/>
</dbReference>
<sequence length="206" mass="22586">MPETSEHRPYHHGNLRTELLDAAERSLREHGVDQLSLRDLAREIGVSHTAPRRHFADRRALLDSLAESGFVRLGARLRAAVDEIGDEGCLHDRLHAFASAYARFATENAALTRLMNSSKHRPGARTVAVAAAAAFGQIRELIEEGQERGELKEGDPEDIGLVIYAAVQGITGMVNDGIIESERLEALVDTAVTQFLQGASSRVEER</sequence>
<feature type="domain" description="HTH tetR-type" evidence="5">
    <location>
        <begin position="13"/>
        <end position="73"/>
    </location>
</feature>
<dbReference type="InterPro" id="IPR011075">
    <property type="entry name" value="TetR_C"/>
</dbReference>
<dbReference type="Pfam" id="PF00440">
    <property type="entry name" value="TetR_N"/>
    <property type="match status" value="1"/>
</dbReference>
<dbReference type="Gene3D" id="1.10.357.10">
    <property type="entry name" value="Tetracycline Repressor, domain 2"/>
    <property type="match status" value="1"/>
</dbReference>
<keyword evidence="7" id="KW-1185">Reference proteome</keyword>
<organism evidence="6 7">
    <name type="scientific">Nocardiopsis eucommiae</name>
    <dbReference type="NCBI Taxonomy" id="2831970"/>
    <lineage>
        <taxon>Bacteria</taxon>
        <taxon>Bacillati</taxon>
        <taxon>Actinomycetota</taxon>
        <taxon>Actinomycetes</taxon>
        <taxon>Streptosporangiales</taxon>
        <taxon>Nocardiopsidaceae</taxon>
        <taxon>Nocardiopsis</taxon>
    </lineage>
</organism>